<feature type="compositionally biased region" description="Low complexity" evidence="1">
    <location>
        <begin position="13"/>
        <end position="26"/>
    </location>
</feature>
<accession>A0A5B7CSE3</accession>
<comment type="caution">
    <text evidence="2">The sequence shown here is derived from an EMBL/GenBank/DDBJ whole genome shotgun (WGS) entry which is preliminary data.</text>
</comment>
<dbReference type="Gene3D" id="4.10.1220.10">
    <property type="entry name" value="EGF-type module"/>
    <property type="match status" value="1"/>
</dbReference>
<feature type="compositionally biased region" description="Polar residues" evidence="1">
    <location>
        <begin position="46"/>
        <end position="60"/>
    </location>
</feature>
<name>A0A5B7CSE3_PORTR</name>
<organism evidence="2 3">
    <name type="scientific">Portunus trituberculatus</name>
    <name type="common">Swimming crab</name>
    <name type="synonym">Neptunus trituberculatus</name>
    <dbReference type="NCBI Taxonomy" id="210409"/>
    <lineage>
        <taxon>Eukaryota</taxon>
        <taxon>Metazoa</taxon>
        <taxon>Ecdysozoa</taxon>
        <taxon>Arthropoda</taxon>
        <taxon>Crustacea</taxon>
        <taxon>Multicrustacea</taxon>
        <taxon>Malacostraca</taxon>
        <taxon>Eumalacostraca</taxon>
        <taxon>Eucarida</taxon>
        <taxon>Decapoda</taxon>
        <taxon>Pleocyemata</taxon>
        <taxon>Brachyura</taxon>
        <taxon>Eubrachyura</taxon>
        <taxon>Portunoidea</taxon>
        <taxon>Portunidae</taxon>
        <taxon>Portuninae</taxon>
        <taxon>Portunus</taxon>
    </lineage>
</organism>
<dbReference type="EMBL" id="VSRR010000167">
    <property type="protein sequence ID" value="MPC11534.1"/>
    <property type="molecule type" value="Genomic_DNA"/>
</dbReference>
<evidence type="ECO:0000313" key="2">
    <source>
        <dbReference type="EMBL" id="MPC11534.1"/>
    </source>
</evidence>
<sequence length="94" mass="9606">MDCWDGSDEANCTTSVSVSPSTNSATGWQIAGMGQMNPSVALDGANPTSTNAGTGDASQLPSSVMVGTRVATTVMNRTAIGLSSLSHRERELLS</sequence>
<reference evidence="2 3" key="1">
    <citation type="submission" date="2019-05" db="EMBL/GenBank/DDBJ databases">
        <title>Another draft genome of Portunus trituberculatus and its Hox gene families provides insights of decapod evolution.</title>
        <authorList>
            <person name="Jeong J.-H."/>
            <person name="Song I."/>
            <person name="Kim S."/>
            <person name="Choi T."/>
            <person name="Kim D."/>
            <person name="Ryu S."/>
            <person name="Kim W."/>
        </authorList>
    </citation>
    <scope>NUCLEOTIDE SEQUENCE [LARGE SCALE GENOMIC DNA]</scope>
    <source>
        <tissue evidence="2">Muscle</tissue>
    </source>
</reference>
<proteinExistence type="predicted"/>
<evidence type="ECO:0000313" key="3">
    <source>
        <dbReference type="Proteomes" id="UP000324222"/>
    </source>
</evidence>
<dbReference type="AlphaFoldDB" id="A0A5B7CSE3"/>
<gene>
    <name evidence="2" type="ORF">E2C01_004201</name>
</gene>
<evidence type="ECO:0000256" key="1">
    <source>
        <dbReference type="SAM" id="MobiDB-lite"/>
    </source>
</evidence>
<protein>
    <submittedName>
        <fullName evidence="2">Uncharacterized protein</fullName>
    </submittedName>
</protein>
<dbReference type="OrthoDB" id="9988974at2759"/>
<dbReference type="Proteomes" id="UP000324222">
    <property type="component" value="Unassembled WGS sequence"/>
</dbReference>
<feature type="region of interest" description="Disordered" evidence="1">
    <location>
        <begin position="1"/>
        <end position="60"/>
    </location>
</feature>
<keyword evidence="3" id="KW-1185">Reference proteome</keyword>